<keyword evidence="4" id="KW-0862">Zinc</keyword>
<evidence type="ECO:0000313" key="7">
    <source>
        <dbReference type="EMBL" id="KAH7289917.1"/>
    </source>
</evidence>
<evidence type="ECO:0000313" key="8">
    <source>
        <dbReference type="Proteomes" id="UP000825935"/>
    </source>
</evidence>
<reference evidence="7" key="1">
    <citation type="submission" date="2021-08" db="EMBL/GenBank/DDBJ databases">
        <title>WGS assembly of Ceratopteris richardii.</title>
        <authorList>
            <person name="Marchant D.B."/>
            <person name="Chen G."/>
            <person name="Jenkins J."/>
            <person name="Shu S."/>
            <person name="Leebens-Mack J."/>
            <person name="Grimwood J."/>
            <person name="Schmutz J."/>
            <person name="Soltis P."/>
            <person name="Soltis D."/>
            <person name="Chen Z.-H."/>
        </authorList>
    </citation>
    <scope>NUCLEOTIDE SEQUENCE</scope>
    <source>
        <strain evidence="7">Whitten #5841</strain>
        <tissue evidence="7">Leaf</tissue>
    </source>
</reference>
<dbReference type="SMART" id="SM00714">
    <property type="entry name" value="LITAF"/>
    <property type="match status" value="1"/>
</dbReference>
<dbReference type="InterPro" id="IPR037519">
    <property type="entry name" value="LITAF_fam"/>
</dbReference>
<keyword evidence="8" id="KW-1185">Reference proteome</keyword>
<dbReference type="InterPro" id="IPR006629">
    <property type="entry name" value="LITAF"/>
</dbReference>
<proteinExistence type="inferred from homology"/>
<protein>
    <recommendedName>
        <fullName evidence="6">LITAF domain-containing protein</fullName>
    </recommendedName>
</protein>
<dbReference type="AlphaFoldDB" id="A0A8T2R1J1"/>
<name>A0A8T2R1J1_CERRI</name>
<dbReference type="PANTHER" id="PTHR23292">
    <property type="entry name" value="LIPOPOLYSACCHARIDE-INDUCED TUMOR NECROSIS FACTOR-ALPHA FACTOR"/>
    <property type="match status" value="1"/>
</dbReference>
<dbReference type="EMBL" id="CM035435">
    <property type="protein sequence ID" value="KAH7289917.1"/>
    <property type="molecule type" value="Genomic_DNA"/>
</dbReference>
<dbReference type="GO" id="GO:0016020">
    <property type="term" value="C:membrane"/>
    <property type="evidence" value="ECO:0007669"/>
    <property type="project" value="UniProtKB-SubCell"/>
</dbReference>
<evidence type="ECO:0000256" key="5">
    <source>
        <dbReference type="ARBA" id="ARBA00023136"/>
    </source>
</evidence>
<comment type="caution">
    <text evidence="7">The sequence shown here is derived from an EMBL/GenBank/DDBJ whole genome shotgun (WGS) entry which is preliminary data.</text>
</comment>
<evidence type="ECO:0000256" key="2">
    <source>
        <dbReference type="ARBA" id="ARBA00005975"/>
    </source>
</evidence>
<accession>A0A8T2R1J1</accession>
<dbReference type="GO" id="GO:0008270">
    <property type="term" value="F:zinc ion binding"/>
    <property type="evidence" value="ECO:0007669"/>
    <property type="project" value="TreeGrafter"/>
</dbReference>
<dbReference type="OrthoDB" id="1882956at2759"/>
<evidence type="ECO:0000256" key="4">
    <source>
        <dbReference type="ARBA" id="ARBA00022833"/>
    </source>
</evidence>
<comment type="subcellular location">
    <subcellularLocation>
        <location evidence="1">Membrane</location>
        <topology evidence="1">Peripheral membrane protein</topology>
    </subcellularLocation>
</comment>
<dbReference type="PANTHER" id="PTHR23292:SF6">
    <property type="entry name" value="FI16602P1-RELATED"/>
    <property type="match status" value="1"/>
</dbReference>
<dbReference type="PROSITE" id="PS51837">
    <property type="entry name" value="LITAF"/>
    <property type="match status" value="1"/>
</dbReference>
<keyword evidence="5" id="KW-0472">Membrane</keyword>
<gene>
    <name evidence="7" type="ORF">KP509_30G023800</name>
</gene>
<comment type="similarity">
    <text evidence="2">Belongs to the CDIP1/LITAF family.</text>
</comment>
<dbReference type="OMA" id="WIQESFA"/>
<dbReference type="Proteomes" id="UP000825935">
    <property type="component" value="Chromosome 30"/>
</dbReference>
<feature type="domain" description="LITAF" evidence="6">
    <location>
        <begin position="72"/>
        <end position="151"/>
    </location>
</feature>
<sequence length="172" mass="18587">MAEQRRDQLTKDYAGGEPAVGIPYAYPAAAPIQPTANHVMAPPYHPVPVQAFTRENPYQKGMIPPNALFDVPPNGIPLLETVYRDTPAPFHCPHCGAAGITNVKSKPSLAACVACMVTMVGVCFICPCLDCLWHKQHYCPSCGEKVADFKKSDPCAVMDATQWIQASFAVPS</sequence>
<dbReference type="Pfam" id="PF10601">
    <property type="entry name" value="zf-LITAF-like"/>
    <property type="match status" value="1"/>
</dbReference>
<evidence type="ECO:0000259" key="6">
    <source>
        <dbReference type="PROSITE" id="PS51837"/>
    </source>
</evidence>
<organism evidence="7 8">
    <name type="scientific">Ceratopteris richardii</name>
    <name type="common">Triangle waterfern</name>
    <dbReference type="NCBI Taxonomy" id="49495"/>
    <lineage>
        <taxon>Eukaryota</taxon>
        <taxon>Viridiplantae</taxon>
        <taxon>Streptophyta</taxon>
        <taxon>Embryophyta</taxon>
        <taxon>Tracheophyta</taxon>
        <taxon>Polypodiopsida</taxon>
        <taxon>Polypodiidae</taxon>
        <taxon>Polypodiales</taxon>
        <taxon>Pteridineae</taxon>
        <taxon>Pteridaceae</taxon>
        <taxon>Parkerioideae</taxon>
        <taxon>Ceratopteris</taxon>
    </lineage>
</organism>
<evidence type="ECO:0000256" key="3">
    <source>
        <dbReference type="ARBA" id="ARBA00022723"/>
    </source>
</evidence>
<keyword evidence="3" id="KW-0479">Metal-binding</keyword>
<evidence type="ECO:0000256" key="1">
    <source>
        <dbReference type="ARBA" id="ARBA00004170"/>
    </source>
</evidence>